<protein>
    <recommendedName>
        <fullName evidence="1">Fungal lipase-type domain-containing protein</fullName>
    </recommendedName>
</protein>
<gene>
    <name evidence="2" type="ORF">PFISCL1PPCAC_17399</name>
</gene>
<keyword evidence="3" id="KW-1185">Reference proteome</keyword>
<proteinExistence type="predicted"/>
<sequence>MRALLLNIVRNVRPRSLHFAHSLVHRPFLEAHWDTWRVVEDYLRLEEYKNYTISFTGHSLGGALASLAAVRSANMGLRSADKLRLYTFGEPRVGKVDLARKIDELVPE</sequence>
<name>A0AAV5W526_9BILA</name>
<dbReference type="SUPFAM" id="SSF53474">
    <property type="entry name" value="alpha/beta-Hydrolases"/>
    <property type="match status" value="1"/>
</dbReference>
<evidence type="ECO:0000313" key="3">
    <source>
        <dbReference type="Proteomes" id="UP001432322"/>
    </source>
</evidence>
<dbReference type="Gene3D" id="3.40.50.1820">
    <property type="entry name" value="alpha/beta hydrolase"/>
    <property type="match status" value="1"/>
</dbReference>
<dbReference type="PANTHER" id="PTHR45908">
    <property type="entry name" value="PROTEIN CBG11750-RELATED"/>
    <property type="match status" value="1"/>
</dbReference>
<dbReference type="InterPro" id="IPR002921">
    <property type="entry name" value="Fungal_lipase-type"/>
</dbReference>
<feature type="non-terminal residue" evidence="2">
    <location>
        <position position="108"/>
    </location>
</feature>
<dbReference type="AlphaFoldDB" id="A0AAV5W526"/>
<comment type="caution">
    <text evidence="2">The sequence shown here is derived from an EMBL/GenBank/DDBJ whole genome shotgun (WGS) entry which is preliminary data.</text>
</comment>
<dbReference type="Pfam" id="PF01764">
    <property type="entry name" value="Lipase_3"/>
    <property type="match status" value="1"/>
</dbReference>
<dbReference type="GO" id="GO:0006629">
    <property type="term" value="P:lipid metabolic process"/>
    <property type="evidence" value="ECO:0007669"/>
    <property type="project" value="InterPro"/>
</dbReference>
<evidence type="ECO:0000259" key="1">
    <source>
        <dbReference type="Pfam" id="PF01764"/>
    </source>
</evidence>
<accession>A0AAV5W526</accession>
<evidence type="ECO:0000313" key="2">
    <source>
        <dbReference type="EMBL" id="GMT26102.1"/>
    </source>
</evidence>
<reference evidence="2" key="1">
    <citation type="submission" date="2023-10" db="EMBL/GenBank/DDBJ databases">
        <title>Genome assembly of Pristionchus species.</title>
        <authorList>
            <person name="Yoshida K."/>
            <person name="Sommer R.J."/>
        </authorList>
    </citation>
    <scope>NUCLEOTIDE SEQUENCE</scope>
    <source>
        <strain evidence="2">RS5133</strain>
    </source>
</reference>
<organism evidence="2 3">
    <name type="scientific">Pristionchus fissidentatus</name>
    <dbReference type="NCBI Taxonomy" id="1538716"/>
    <lineage>
        <taxon>Eukaryota</taxon>
        <taxon>Metazoa</taxon>
        <taxon>Ecdysozoa</taxon>
        <taxon>Nematoda</taxon>
        <taxon>Chromadorea</taxon>
        <taxon>Rhabditida</taxon>
        <taxon>Rhabditina</taxon>
        <taxon>Diplogasteromorpha</taxon>
        <taxon>Diplogasteroidea</taxon>
        <taxon>Neodiplogasteridae</taxon>
        <taxon>Pristionchus</taxon>
    </lineage>
</organism>
<dbReference type="EMBL" id="BTSY01000004">
    <property type="protein sequence ID" value="GMT26102.1"/>
    <property type="molecule type" value="Genomic_DNA"/>
</dbReference>
<feature type="domain" description="Fungal lipase-type" evidence="1">
    <location>
        <begin position="21"/>
        <end position="107"/>
    </location>
</feature>
<dbReference type="PANTHER" id="PTHR45908:SF5">
    <property type="entry name" value="FUNGAL LIPASE-LIKE DOMAIN-CONTAINING PROTEIN"/>
    <property type="match status" value="1"/>
</dbReference>
<dbReference type="Proteomes" id="UP001432322">
    <property type="component" value="Unassembled WGS sequence"/>
</dbReference>
<dbReference type="InterPro" id="IPR029058">
    <property type="entry name" value="AB_hydrolase_fold"/>
</dbReference>